<dbReference type="OrthoDB" id="2559672at2"/>
<feature type="region of interest" description="Disordered" evidence="4">
    <location>
        <begin position="291"/>
        <end position="322"/>
    </location>
</feature>
<dbReference type="RefSeq" id="WP_152263822.1">
    <property type="nucleotide sequence ID" value="NZ_VOKX01000027.1"/>
</dbReference>
<dbReference type="Gene3D" id="1.10.10.60">
    <property type="entry name" value="Homeodomain-like"/>
    <property type="match status" value="1"/>
</dbReference>
<dbReference type="InterPro" id="IPR050204">
    <property type="entry name" value="AraC_XylS_family_regulators"/>
</dbReference>
<keyword evidence="7" id="KW-1185">Reference proteome</keyword>
<dbReference type="PANTHER" id="PTHR46796:SF15">
    <property type="entry name" value="BLL1074 PROTEIN"/>
    <property type="match status" value="1"/>
</dbReference>
<gene>
    <name evidence="6" type="ORF">FRZ00_14970</name>
</gene>
<evidence type="ECO:0000256" key="2">
    <source>
        <dbReference type="ARBA" id="ARBA00023125"/>
    </source>
</evidence>
<dbReference type="GO" id="GO:0003700">
    <property type="term" value="F:DNA-binding transcription factor activity"/>
    <property type="evidence" value="ECO:0007669"/>
    <property type="project" value="InterPro"/>
</dbReference>
<dbReference type="AlphaFoldDB" id="A0A5N5W7Y4"/>
<proteinExistence type="predicted"/>
<dbReference type="Proteomes" id="UP000327000">
    <property type="component" value="Unassembled WGS sequence"/>
</dbReference>
<evidence type="ECO:0000256" key="4">
    <source>
        <dbReference type="SAM" id="MobiDB-lite"/>
    </source>
</evidence>
<feature type="domain" description="HTH araC/xylS-type" evidence="5">
    <location>
        <begin position="184"/>
        <end position="269"/>
    </location>
</feature>
<protein>
    <submittedName>
        <fullName evidence="6">AraC family transcriptional regulator</fullName>
    </submittedName>
</protein>
<dbReference type="SMART" id="SM00342">
    <property type="entry name" value="HTH_ARAC"/>
    <property type="match status" value="1"/>
</dbReference>
<comment type="caution">
    <text evidence="6">The sequence shown here is derived from an EMBL/GenBank/DDBJ whole genome shotgun (WGS) entry which is preliminary data.</text>
</comment>
<dbReference type="InterPro" id="IPR009057">
    <property type="entry name" value="Homeodomain-like_sf"/>
</dbReference>
<evidence type="ECO:0000313" key="6">
    <source>
        <dbReference type="EMBL" id="KAB7845012.1"/>
    </source>
</evidence>
<dbReference type="PANTHER" id="PTHR46796">
    <property type="entry name" value="HTH-TYPE TRANSCRIPTIONAL ACTIVATOR RHAS-RELATED"/>
    <property type="match status" value="1"/>
</dbReference>
<keyword evidence="1" id="KW-0805">Transcription regulation</keyword>
<accession>A0A5N5W7Y4</accession>
<reference evidence="6 7" key="1">
    <citation type="journal article" date="2019" name="Microb. Cell Fact.">
        <title>Exploring novel herbicidin analogues by transcriptional regulator overexpression and MS/MS molecular networking.</title>
        <authorList>
            <person name="Shi Y."/>
            <person name="Gu R."/>
            <person name="Li Y."/>
            <person name="Wang X."/>
            <person name="Ren W."/>
            <person name="Li X."/>
            <person name="Wang L."/>
            <person name="Xie Y."/>
            <person name="Hong B."/>
        </authorList>
    </citation>
    <scope>NUCLEOTIDE SEQUENCE [LARGE SCALE GENOMIC DNA]</scope>
    <source>
        <strain evidence="6 7">US-43</strain>
    </source>
</reference>
<feature type="compositionally biased region" description="Low complexity" evidence="4">
    <location>
        <begin position="291"/>
        <end position="313"/>
    </location>
</feature>
<evidence type="ECO:0000256" key="1">
    <source>
        <dbReference type="ARBA" id="ARBA00023015"/>
    </source>
</evidence>
<dbReference type="Pfam" id="PF12833">
    <property type="entry name" value="HTH_18"/>
    <property type="match status" value="1"/>
</dbReference>
<keyword evidence="2" id="KW-0238">DNA-binding</keyword>
<dbReference type="GO" id="GO:0043565">
    <property type="term" value="F:sequence-specific DNA binding"/>
    <property type="evidence" value="ECO:0007669"/>
    <property type="project" value="InterPro"/>
</dbReference>
<evidence type="ECO:0000259" key="5">
    <source>
        <dbReference type="PROSITE" id="PS01124"/>
    </source>
</evidence>
<dbReference type="InterPro" id="IPR018060">
    <property type="entry name" value="HTH_AraC"/>
</dbReference>
<evidence type="ECO:0000313" key="7">
    <source>
        <dbReference type="Proteomes" id="UP000327000"/>
    </source>
</evidence>
<dbReference type="SUPFAM" id="SSF46689">
    <property type="entry name" value="Homeodomain-like"/>
    <property type="match status" value="1"/>
</dbReference>
<organism evidence="6 7">
    <name type="scientific">Streptomyces mobaraensis</name>
    <name type="common">Streptoverticillium mobaraense</name>
    <dbReference type="NCBI Taxonomy" id="35621"/>
    <lineage>
        <taxon>Bacteria</taxon>
        <taxon>Bacillati</taxon>
        <taxon>Actinomycetota</taxon>
        <taxon>Actinomycetes</taxon>
        <taxon>Kitasatosporales</taxon>
        <taxon>Streptomycetaceae</taxon>
        <taxon>Streptomyces</taxon>
    </lineage>
</organism>
<keyword evidence="3" id="KW-0804">Transcription</keyword>
<sequence>MALSTRRYAQPWGRILVASRRPHPALRDTVVEYRAFTIDPARRLAWLETPMALPAIYLSIGETGRRYDPPGSPTAVYAARTSALRFVPPGPWEGAQVMLTLDGANRLLGPRLWEFADVLPDARDVLGRRMRDIPERLARAASWDARFALLDEVFLGLDVSYAGRVPAPLAWAWERLLHDGDGTRIADLARETGWSRRRLQQAFQRHVGVAPRDVASMTRFRRTLETLVRAPAGLPHAVLAAHCGYYDQSHLIREFKAVTGLTPGALSTAPVLVHPAVGGAAYRHASVVVGDPEGPPAAAGTGARAPDAPGARAAPPPAGLPR</sequence>
<dbReference type="PROSITE" id="PS01124">
    <property type="entry name" value="HTH_ARAC_FAMILY_2"/>
    <property type="match status" value="1"/>
</dbReference>
<dbReference type="EMBL" id="VOKX01000027">
    <property type="protein sequence ID" value="KAB7845012.1"/>
    <property type="molecule type" value="Genomic_DNA"/>
</dbReference>
<name>A0A5N5W7Y4_STRMB</name>
<evidence type="ECO:0000256" key="3">
    <source>
        <dbReference type="ARBA" id="ARBA00023163"/>
    </source>
</evidence>